<name>A0A2Z6ID59_9BURK</name>
<evidence type="ECO:0000256" key="1">
    <source>
        <dbReference type="SAM" id="MobiDB-lite"/>
    </source>
</evidence>
<gene>
    <name evidence="2" type="ORF">SUTMEG_09290</name>
</gene>
<sequence length="339" mass="36432">MDVRDVFPSGVYRGKTFADLCATTSGLQYLERWVEERDKTPAARAFEDAARIALSGSGNRSVETLWFVLDATAELSRTRFGTERRGEIRAALLSARTAIAHAGAVEGSALAVLGGSGGESGDFYVLAAKKSMRKLCAIVSEAVRSRQIETHRLAADRVTILARLADWEIPEKRPEGLRALLAAFDRLLDIETADDVPTVTDLPAGPGPLATAKAAKATNTTKATNVTGASKTSERPEPVSKTASLFEAVQPSEAVSKAGFEASPATEDSETLETESPEFPRSRENRETWKETVLETGKAPARAAISTGTHTSARKTSAPTVKDATETRPLRSWEIWGGW</sequence>
<proteinExistence type="predicted"/>
<accession>A0A2Z6ID59</accession>
<feature type="compositionally biased region" description="Low complexity" evidence="1">
    <location>
        <begin position="212"/>
        <end position="229"/>
    </location>
</feature>
<dbReference type="KEGG" id="sutt:SUTMEG_09290"/>
<dbReference type="AlphaFoldDB" id="A0A2Z6ID59"/>
<evidence type="ECO:0000313" key="3">
    <source>
        <dbReference type="Proteomes" id="UP000271003"/>
    </source>
</evidence>
<feature type="compositionally biased region" description="Polar residues" evidence="1">
    <location>
        <begin position="306"/>
        <end position="319"/>
    </location>
</feature>
<feature type="compositionally biased region" description="Basic and acidic residues" evidence="1">
    <location>
        <begin position="278"/>
        <end position="293"/>
    </location>
</feature>
<protein>
    <submittedName>
        <fullName evidence="2">Uncharacterized protein</fullName>
    </submittedName>
</protein>
<dbReference type="EMBL" id="AP018786">
    <property type="protein sequence ID" value="BBF23038.1"/>
    <property type="molecule type" value="Genomic_DNA"/>
</dbReference>
<organism evidence="2 3">
    <name type="scientific">Sutterella megalosphaeroides</name>
    <dbReference type="NCBI Taxonomy" id="2494234"/>
    <lineage>
        <taxon>Bacteria</taxon>
        <taxon>Pseudomonadati</taxon>
        <taxon>Pseudomonadota</taxon>
        <taxon>Betaproteobacteria</taxon>
        <taxon>Burkholderiales</taxon>
        <taxon>Sutterellaceae</taxon>
        <taxon>Sutterella</taxon>
    </lineage>
</organism>
<reference evidence="2 3" key="1">
    <citation type="journal article" date="2018" name="Int. J. Syst. Evol. Microbiol.">
        <title>Mesosutterella multiformis gen. nov., sp. nov., a member of the family Sutterellaceae and Sutterella megalosphaeroides sp. nov., isolated from human faeces.</title>
        <authorList>
            <person name="Sakamoto M."/>
            <person name="Ikeyama N."/>
            <person name="Kunihiro T."/>
            <person name="Iino T."/>
            <person name="Yuki M."/>
            <person name="Ohkuma M."/>
        </authorList>
    </citation>
    <scope>NUCLEOTIDE SEQUENCE [LARGE SCALE GENOMIC DNA]</scope>
    <source>
        <strain evidence="2 3">6FBBBH3</strain>
    </source>
</reference>
<keyword evidence="3" id="KW-1185">Reference proteome</keyword>
<evidence type="ECO:0000313" key="2">
    <source>
        <dbReference type="EMBL" id="BBF23038.1"/>
    </source>
</evidence>
<dbReference type="RefSeq" id="WP_120176688.1">
    <property type="nucleotide sequence ID" value="NZ_AP018786.1"/>
</dbReference>
<feature type="region of interest" description="Disordered" evidence="1">
    <location>
        <begin position="212"/>
        <end position="329"/>
    </location>
</feature>
<dbReference type="Proteomes" id="UP000271003">
    <property type="component" value="Chromosome"/>
</dbReference>
<feature type="compositionally biased region" description="Acidic residues" evidence="1">
    <location>
        <begin position="267"/>
        <end position="276"/>
    </location>
</feature>